<keyword evidence="1" id="KW-1133">Transmembrane helix</keyword>
<reference evidence="3" key="1">
    <citation type="submission" date="2020-08" db="EMBL/GenBank/DDBJ databases">
        <title>Lacibacter sp. S13-6-6 genome sequencing.</title>
        <authorList>
            <person name="Jin L."/>
        </authorList>
    </citation>
    <scope>NUCLEOTIDE SEQUENCE [LARGE SCALE GENOMIC DNA]</scope>
    <source>
        <strain evidence="3">S13-6-6</strain>
    </source>
</reference>
<dbReference type="EMBL" id="CP060007">
    <property type="protein sequence ID" value="QNA45560.1"/>
    <property type="molecule type" value="Genomic_DNA"/>
</dbReference>
<keyword evidence="1" id="KW-0812">Transmembrane</keyword>
<dbReference type="RefSeq" id="WP_182804723.1">
    <property type="nucleotide sequence ID" value="NZ_CP060007.1"/>
</dbReference>
<accession>A0A7G5XJA7</accession>
<proteinExistence type="predicted"/>
<evidence type="ECO:0000313" key="3">
    <source>
        <dbReference type="Proteomes" id="UP000515344"/>
    </source>
</evidence>
<dbReference type="InterPro" id="IPR024623">
    <property type="entry name" value="YtxH"/>
</dbReference>
<evidence type="ECO:0000313" key="2">
    <source>
        <dbReference type="EMBL" id="QNA45560.1"/>
    </source>
</evidence>
<keyword evidence="3" id="KW-1185">Reference proteome</keyword>
<dbReference type="KEGG" id="lacs:H4075_04980"/>
<organism evidence="2 3">
    <name type="scientific">Lacibacter sediminis</name>
    <dbReference type="NCBI Taxonomy" id="2760713"/>
    <lineage>
        <taxon>Bacteria</taxon>
        <taxon>Pseudomonadati</taxon>
        <taxon>Bacteroidota</taxon>
        <taxon>Chitinophagia</taxon>
        <taxon>Chitinophagales</taxon>
        <taxon>Chitinophagaceae</taxon>
        <taxon>Lacibacter</taxon>
    </lineage>
</organism>
<protein>
    <submittedName>
        <fullName evidence="2">YtxH domain-containing protein</fullName>
    </submittedName>
</protein>
<dbReference type="Pfam" id="PF12732">
    <property type="entry name" value="YtxH"/>
    <property type="match status" value="1"/>
</dbReference>
<dbReference type="AlphaFoldDB" id="A0A7G5XJA7"/>
<keyword evidence="1" id="KW-0472">Membrane</keyword>
<name>A0A7G5XJA7_9BACT</name>
<feature type="transmembrane region" description="Helical" evidence="1">
    <location>
        <begin position="6"/>
        <end position="26"/>
    </location>
</feature>
<gene>
    <name evidence="2" type="ORF">H4075_04980</name>
</gene>
<dbReference type="Proteomes" id="UP000515344">
    <property type="component" value="Chromosome"/>
</dbReference>
<sequence length="74" mass="7732">MNTLAKIAIAAGAGLVAGGVLGVLFAPDKGENTRKKITDSGKKLTDTVKEKMGNLKVNIRGKTEAVKEGMEEFA</sequence>
<evidence type="ECO:0000256" key="1">
    <source>
        <dbReference type="SAM" id="Phobius"/>
    </source>
</evidence>